<dbReference type="HOGENOM" id="CLU_2077494_0_0_1"/>
<feature type="region of interest" description="Disordered" evidence="1">
    <location>
        <begin position="95"/>
        <end position="123"/>
    </location>
</feature>
<reference evidence="2" key="2">
    <citation type="submission" date="2024-10" db="UniProtKB">
        <authorList>
            <consortium name="EnsemblProtists"/>
        </authorList>
    </citation>
    <scope>IDENTIFICATION</scope>
</reference>
<sequence length="123" mass="13787">MQEAGRWVAAGSVDGSVYMLELCDGLSQMQQNEKQGVSHMLDREREKNLEARAKELRARELRARELRAKGQAKEEGAEAAVPWEERRKEVEAEFWRLTGLTGPEGVTGEGIEPSEKSSETAEQ</sequence>
<dbReference type="KEGG" id="ehx:EMIHUDRAFT_229546"/>
<dbReference type="AlphaFoldDB" id="A0A0D3KCV9"/>
<name>A0A0D3KCV9_EMIH1</name>
<keyword evidence="3" id="KW-1185">Reference proteome</keyword>
<protein>
    <submittedName>
        <fullName evidence="2">Uncharacterized protein</fullName>
    </submittedName>
</protein>
<accession>A0A0D3KCV9</accession>
<reference evidence="3" key="1">
    <citation type="journal article" date="2013" name="Nature">
        <title>Pan genome of the phytoplankton Emiliania underpins its global distribution.</title>
        <authorList>
            <person name="Read B.A."/>
            <person name="Kegel J."/>
            <person name="Klute M.J."/>
            <person name="Kuo A."/>
            <person name="Lefebvre S.C."/>
            <person name="Maumus F."/>
            <person name="Mayer C."/>
            <person name="Miller J."/>
            <person name="Monier A."/>
            <person name="Salamov A."/>
            <person name="Young J."/>
            <person name="Aguilar M."/>
            <person name="Claverie J.M."/>
            <person name="Frickenhaus S."/>
            <person name="Gonzalez K."/>
            <person name="Herman E.K."/>
            <person name="Lin Y.C."/>
            <person name="Napier J."/>
            <person name="Ogata H."/>
            <person name="Sarno A.F."/>
            <person name="Shmutz J."/>
            <person name="Schroeder D."/>
            <person name="de Vargas C."/>
            <person name="Verret F."/>
            <person name="von Dassow P."/>
            <person name="Valentin K."/>
            <person name="Van de Peer Y."/>
            <person name="Wheeler G."/>
            <person name="Dacks J.B."/>
            <person name="Delwiche C.F."/>
            <person name="Dyhrman S.T."/>
            <person name="Glockner G."/>
            <person name="John U."/>
            <person name="Richards T."/>
            <person name="Worden A.Z."/>
            <person name="Zhang X."/>
            <person name="Grigoriev I.V."/>
            <person name="Allen A.E."/>
            <person name="Bidle K."/>
            <person name="Borodovsky M."/>
            <person name="Bowler C."/>
            <person name="Brownlee C."/>
            <person name="Cock J.M."/>
            <person name="Elias M."/>
            <person name="Gladyshev V.N."/>
            <person name="Groth M."/>
            <person name="Guda C."/>
            <person name="Hadaegh A."/>
            <person name="Iglesias-Rodriguez M.D."/>
            <person name="Jenkins J."/>
            <person name="Jones B.M."/>
            <person name="Lawson T."/>
            <person name="Leese F."/>
            <person name="Lindquist E."/>
            <person name="Lobanov A."/>
            <person name="Lomsadze A."/>
            <person name="Malik S.B."/>
            <person name="Marsh M.E."/>
            <person name="Mackinder L."/>
            <person name="Mock T."/>
            <person name="Mueller-Roeber B."/>
            <person name="Pagarete A."/>
            <person name="Parker M."/>
            <person name="Probert I."/>
            <person name="Quesneville H."/>
            <person name="Raines C."/>
            <person name="Rensing S.A."/>
            <person name="Riano-Pachon D.M."/>
            <person name="Richier S."/>
            <person name="Rokitta S."/>
            <person name="Shiraiwa Y."/>
            <person name="Soanes D.M."/>
            <person name="van der Giezen M."/>
            <person name="Wahlund T.M."/>
            <person name="Williams B."/>
            <person name="Wilson W."/>
            <person name="Wolfe G."/>
            <person name="Wurch L.L."/>
        </authorList>
    </citation>
    <scope>NUCLEOTIDE SEQUENCE</scope>
</reference>
<evidence type="ECO:0000313" key="3">
    <source>
        <dbReference type="Proteomes" id="UP000013827"/>
    </source>
</evidence>
<dbReference type="Proteomes" id="UP000013827">
    <property type="component" value="Unassembled WGS sequence"/>
</dbReference>
<dbReference type="STRING" id="2903.R1FJV1"/>
<proteinExistence type="predicted"/>
<dbReference type="RefSeq" id="XP_005786023.1">
    <property type="nucleotide sequence ID" value="XM_005785966.1"/>
</dbReference>
<dbReference type="PaxDb" id="2903-EOD33594"/>
<evidence type="ECO:0000256" key="1">
    <source>
        <dbReference type="SAM" id="MobiDB-lite"/>
    </source>
</evidence>
<feature type="region of interest" description="Disordered" evidence="1">
    <location>
        <begin position="65"/>
        <end position="84"/>
    </location>
</feature>
<feature type="compositionally biased region" description="Basic and acidic residues" evidence="1">
    <location>
        <begin position="113"/>
        <end position="123"/>
    </location>
</feature>
<dbReference type="GeneID" id="17278864"/>
<evidence type="ECO:0000313" key="2">
    <source>
        <dbReference type="EnsemblProtists" id="EOD33594"/>
    </source>
</evidence>
<feature type="compositionally biased region" description="Basic and acidic residues" evidence="1">
    <location>
        <begin position="65"/>
        <end position="76"/>
    </location>
</feature>
<organism evidence="2 3">
    <name type="scientific">Emiliania huxleyi (strain CCMP1516)</name>
    <dbReference type="NCBI Taxonomy" id="280463"/>
    <lineage>
        <taxon>Eukaryota</taxon>
        <taxon>Haptista</taxon>
        <taxon>Haptophyta</taxon>
        <taxon>Prymnesiophyceae</taxon>
        <taxon>Isochrysidales</taxon>
        <taxon>Noelaerhabdaceae</taxon>
        <taxon>Emiliania</taxon>
    </lineage>
</organism>
<dbReference type="EnsemblProtists" id="EOD33594">
    <property type="protein sequence ID" value="EOD33594"/>
    <property type="gene ID" value="EMIHUDRAFT_229546"/>
</dbReference>